<dbReference type="VEuPathDB" id="FungiDB:GVI51_L04191"/>
<dbReference type="VEuPathDB" id="FungiDB:B1J91_L04356g"/>
<protein>
    <submittedName>
        <fullName evidence="3">mRNA transport regulator MTR10</fullName>
    </submittedName>
</protein>
<evidence type="ECO:0000313" key="2">
    <source>
        <dbReference type="EMBL" id="KTB01058.1"/>
    </source>
</evidence>
<feature type="domain" description="Importin N-terminal" evidence="1">
    <location>
        <begin position="26"/>
        <end position="94"/>
    </location>
</feature>
<evidence type="ECO:0000313" key="3">
    <source>
        <dbReference type="EMBL" id="KTB04880.1"/>
    </source>
</evidence>
<dbReference type="PANTHER" id="PTHR12363">
    <property type="entry name" value="TRANSPORTIN 3 AND IMPORTIN 13"/>
    <property type="match status" value="1"/>
</dbReference>
<dbReference type="GO" id="GO:0035719">
    <property type="term" value="P:tRNA import into nucleus"/>
    <property type="evidence" value="ECO:0007669"/>
    <property type="project" value="EnsemblFungi"/>
</dbReference>
<dbReference type="VEuPathDB" id="FungiDB:GWK60_L10857"/>
<evidence type="ECO:0000259" key="1">
    <source>
        <dbReference type="SMART" id="SM00913"/>
    </source>
</evidence>
<dbReference type="FunFam" id="1.25.10.10:FF:000266">
    <property type="entry name" value="mRNA transport regulator MTR10"/>
    <property type="match status" value="1"/>
</dbReference>
<dbReference type="InterPro" id="IPR057941">
    <property type="entry name" value="TPR_TNPO3_IPO13_2nd"/>
</dbReference>
<dbReference type="EMBL" id="LLZZ01000115">
    <property type="protein sequence ID" value="KTB04880.1"/>
    <property type="molecule type" value="Genomic_DNA"/>
</dbReference>
<proteinExistence type="predicted"/>
<organism evidence="3 4">
    <name type="scientific">Candida glabrata</name>
    <name type="common">Yeast</name>
    <name type="synonym">Torulopsis glabrata</name>
    <dbReference type="NCBI Taxonomy" id="5478"/>
    <lineage>
        <taxon>Eukaryota</taxon>
        <taxon>Fungi</taxon>
        <taxon>Dikarya</taxon>
        <taxon>Ascomycota</taxon>
        <taxon>Saccharomycotina</taxon>
        <taxon>Saccharomycetes</taxon>
        <taxon>Saccharomycetales</taxon>
        <taxon>Saccharomycetaceae</taxon>
        <taxon>Nakaseomyces</taxon>
    </lineage>
</organism>
<evidence type="ECO:0000313" key="4">
    <source>
        <dbReference type="Proteomes" id="UP000054886"/>
    </source>
</evidence>
<dbReference type="InterPro" id="IPR058537">
    <property type="entry name" value="TPR_TNPO3_IPO13_4th"/>
</dbReference>
<dbReference type="GO" id="GO:0005634">
    <property type="term" value="C:nucleus"/>
    <property type="evidence" value="ECO:0007669"/>
    <property type="project" value="EnsemblFungi"/>
</dbReference>
<accession>A0A0W0CZ95</accession>
<dbReference type="InterPro" id="IPR057942">
    <property type="entry name" value="TPR_TNPO3_IPO13_3rd"/>
</dbReference>
<dbReference type="GO" id="GO:0005737">
    <property type="term" value="C:cytoplasm"/>
    <property type="evidence" value="ECO:0007669"/>
    <property type="project" value="EnsemblFungi"/>
</dbReference>
<dbReference type="InterPro" id="IPR001494">
    <property type="entry name" value="Importin-beta_N"/>
</dbReference>
<dbReference type="SUPFAM" id="SSF48371">
    <property type="entry name" value="ARM repeat"/>
    <property type="match status" value="1"/>
</dbReference>
<dbReference type="InterPro" id="IPR016024">
    <property type="entry name" value="ARM-type_fold"/>
</dbReference>
<dbReference type="Pfam" id="PF24139">
    <property type="entry name" value="TPR_TNPO3_IPO13_4th"/>
    <property type="match status" value="1"/>
</dbReference>
<dbReference type="Pfam" id="PF24138">
    <property type="entry name" value="TPR_TNPO3_IPO13_2nd"/>
    <property type="match status" value="1"/>
</dbReference>
<dbReference type="SMART" id="SM00913">
    <property type="entry name" value="IBN_N"/>
    <property type="match status" value="1"/>
</dbReference>
<dbReference type="Pfam" id="PF24140">
    <property type="entry name" value="TPR_TNPO3_IPO13_3rd"/>
    <property type="match status" value="1"/>
</dbReference>
<dbReference type="EMBL" id="LLZZ01000132">
    <property type="protein sequence ID" value="KTB01058.1"/>
    <property type="molecule type" value="Genomic_DNA"/>
</dbReference>
<comment type="caution">
    <text evidence="3">The sequence shown here is derived from an EMBL/GenBank/DDBJ whole genome shotgun (WGS) entry which is preliminary data.</text>
</comment>
<gene>
    <name evidence="2" type="ORF">AO440_004621</name>
    <name evidence="3" type="ORF">AO440_004965</name>
</gene>
<dbReference type="Proteomes" id="UP000054886">
    <property type="component" value="Unassembled WGS sequence"/>
</dbReference>
<dbReference type="InterPro" id="IPR013598">
    <property type="entry name" value="Exportin-1/Importin-b-like"/>
</dbReference>
<dbReference type="GO" id="GO:0061015">
    <property type="term" value="P:snRNA import into nucleus"/>
    <property type="evidence" value="ECO:0007669"/>
    <property type="project" value="EnsemblFungi"/>
</dbReference>
<dbReference type="InterPro" id="IPR051345">
    <property type="entry name" value="Importin_beta-like_NTR"/>
</dbReference>
<dbReference type="Pfam" id="PF03810">
    <property type="entry name" value="IBN_N"/>
    <property type="match status" value="1"/>
</dbReference>
<dbReference type="GO" id="GO:0006606">
    <property type="term" value="P:protein import into nucleus"/>
    <property type="evidence" value="ECO:0007669"/>
    <property type="project" value="EnsemblFungi"/>
</dbReference>
<dbReference type="GO" id="GO:0031267">
    <property type="term" value="F:small GTPase binding"/>
    <property type="evidence" value="ECO:0007669"/>
    <property type="project" value="InterPro"/>
</dbReference>
<dbReference type="PANTHER" id="PTHR12363:SF53">
    <property type="entry name" value="MRNA TRANSPORT REGULATOR MTR10"/>
    <property type="match status" value="1"/>
</dbReference>
<dbReference type="InterPro" id="IPR011989">
    <property type="entry name" value="ARM-like"/>
</dbReference>
<name>A0A0W0CZ95_CANGB</name>
<dbReference type="AlphaFoldDB" id="A0A0W0CZ95"/>
<sequence length="963" mass="110034">MATVNNVVGALQCISSNNSQDEKNKALQYLEQFQRSSEAWMICHDILNNNSTEQSLELQIFAAQTLRNKVTYDLTQLGDNLSSFKDSVLQMLTSHNNNLVITQLNVALARLSIQYLNWKNPIQEIITVLNPYPVALLGFLRVLPEETLDIGSTPLTEDEFNSRIHELINTIAQDVLQFLITCAENIRSGNSNIKLDHVLKCISSWSFEFSVDQLVSVTPLMNLIFDALLNGNEDHPDIFDAAVDCLCVVLKESRDASNDQMVLALYEKLIELQRKLLPDLESVSADNDSWDPDLLEGLTRLFVEAGEAWSVFVSKSPEIFRPLVKVILLLSCKNTDLDVVAYTFQFWFTLRQNLVLPRYQKSKLAYTDLYLDLINGIILHLRYPDEQFSSKEEEDKFKDFRYHMGDVLKDCTAVVGTSKALTQPLDALNIAISSNSSWQYIEAPLFSMRTMAQEISLTENKLLPQIMQIICTLPEHPKVRYASTLVLGRYTEWTSKHPETLELQIQYILNGFQQASAGDKELIPASAHALMYFCSDCAELLSSFVDQLIEFFFNVQESIDIESQFELCQGLSAVINKQDGPILITTFQKLLDQNLNKTNSLIPKWKQNPSEFSRLIADQIDLLYALFEELKPKFHYPAQGADPLLPQIELIWTTLRSLLIEHGALTDEQIAERTSKFLRRLFENYHIFCESILPSVAEVLVQGYSSTGFGSYLWCSGSVIVIFGDDESFPVSPQLKDSVWNFALSQCQTFMVNFNKINQRELKNYHDLVMDFFSMISDLLMFYPENFIFSTELIQQILKVAELSLTNIEQYDTYILIIRFIDDLISWGFKTPPISTLAIELVPDEWRKSILETVIVKNGSILIDSFFVGIIYKFDSSAHSDAISTIVKCLRLAFEGSNNQPDVIVGWLEHACLTLGNVDLKEKERLLTEVVRGLNRRDFRKVREGVRFFVEWYLRKNVNSRLG</sequence>
<dbReference type="GO" id="GO:0008139">
    <property type="term" value="F:nuclear localization sequence binding"/>
    <property type="evidence" value="ECO:0007669"/>
    <property type="project" value="EnsemblFungi"/>
</dbReference>
<dbReference type="Gene3D" id="1.25.10.10">
    <property type="entry name" value="Leucine-rich Repeat Variant"/>
    <property type="match status" value="1"/>
</dbReference>
<reference evidence="3 4" key="1">
    <citation type="submission" date="2015-10" db="EMBL/GenBank/DDBJ databases">
        <title>Draft genomes sequences of Candida glabrata isolates 1A, 1B, 2A, 2B, 3A and 3B.</title>
        <authorList>
            <person name="Haavelsrud O.E."/>
            <person name="Gaustad P."/>
        </authorList>
    </citation>
    <scope>NUCLEOTIDE SEQUENCE [LARGE SCALE GENOMIC DNA]</scope>
    <source>
        <strain evidence="3">910700640</strain>
    </source>
</reference>
<dbReference type="VEuPathDB" id="FungiDB:CAGL0L04356g"/>
<dbReference type="Pfam" id="PF08389">
    <property type="entry name" value="Xpo1"/>
    <property type="match status" value="1"/>
</dbReference>